<evidence type="ECO:0000256" key="4">
    <source>
        <dbReference type="ARBA" id="ARBA00022786"/>
    </source>
</evidence>
<comment type="catalytic activity">
    <reaction evidence="1">
        <text>Thiol-dependent hydrolysis of ester, thioester, amide, peptide and isopeptide bonds formed by the C-terminal Gly of ubiquitin (a 76-residue protein attached to proteins as an intracellular targeting signal).</text>
        <dbReference type="EC" id="3.4.19.12"/>
    </reaction>
</comment>
<feature type="domain" description="USP" evidence="8">
    <location>
        <begin position="590"/>
        <end position="1118"/>
    </location>
</feature>
<keyword evidence="10" id="KW-1185">Reference proteome</keyword>
<dbReference type="GO" id="GO:0061136">
    <property type="term" value="P:regulation of proteasomal protein catabolic process"/>
    <property type="evidence" value="ECO:0007669"/>
    <property type="project" value="TreeGrafter"/>
</dbReference>
<dbReference type="PROSITE" id="PS00972">
    <property type="entry name" value="USP_1"/>
    <property type="match status" value="1"/>
</dbReference>
<dbReference type="EC" id="3.4.19.12" evidence="2"/>
<dbReference type="PROSITE" id="PS50235">
    <property type="entry name" value="USP_3"/>
    <property type="match status" value="1"/>
</dbReference>
<keyword evidence="4" id="KW-0833">Ubl conjugation pathway</keyword>
<feature type="region of interest" description="Disordered" evidence="7">
    <location>
        <begin position="698"/>
        <end position="779"/>
    </location>
</feature>
<feature type="region of interest" description="Disordered" evidence="7">
    <location>
        <begin position="1159"/>
        <end position="1187"/>
    </location>
</feature>
<dbReference type="GO" id="GO:0070628">
    <property type="term" value="F:proteasome binding"/>
    <property type="evidence" value="ECO:0007669"/>
    <property type="project" value="TreeGrafter"/>
</dbReference>
<dbReference type="AlphaFoldDB" id="A0A9P4Q3F4"/>
<feature type="compositionally biased region" description="Basic and acidic residues" evidence="7">
    <location>
        <begin position="698"/>
        <end position="717"/>
    </location>
</feature>
<evidence type="ECO:0000256" key="2">
    <source>
        <dbReference type="ARBA" id="ARBA00012759"/>
    </source>
</evidence>
<gene>
    <name evidence="9" type="ORF">K431DRAFT_232593</name>
</gene>
<dbReference type="Proteomes" id="UP000799441">
    <property type="component" value="Unassembled WGS sequence"/>
</dbReference>
<dbReference type="OrthoDB" id="2420415at2759"/>
<feature type="compositionally biased region" description="Polar residues" evidence="7">
    <location>
        <begin position="1159"/>
        <end position="1177"/>
    </location>
</feature>
<dbReference type="PANTHER" id="PTHR43982:SF6">
    <property type="entry name" value="UBIQUITIN CARBOXYL-TERMINAL HYDROLASE 2-RELATED"/>
    <property type="match status" value="1"/>
</dbReference>
<sequence length="1187" mass="133444">MSFQAIGPGKTAPRLAHDFKLFDPLNAEVKILSDQTILATDHPSRNPHPRACRHDYAIKHGQSTLPPEDLRSRDAVEPFKAAVVCKKCRIHAEVVIDLVGALDPCPNSDFPVHHFQRTPGDDVESQTLLRYVWRCSGPACNAVLWIDYRMPRLDEEAVRLLTQTDVLNARFHDIMKRDPERDGMRQATPMDVLTRLRRYMHDASKPEHSKREFPANNKRFMEAFGYNGADCRYVLENIGFKYAMTGDGNSTWTLPDPGKNGELFTALEDYDYEIRALMDKRARQSTEVNPAAELGWPSAIKDIDRVLGTQGCKYQHTQPCFAGLGALSDFNDALVEFAYDRQFAVDPTSQPLWLSHLQQIASDRQSDSLQIKVATLASMGYVSRKDLDDAYREIGVSAYDSDERILNLFQAVLPDSSLERQNTLRSMLSKIGTFRDSQALKNAATQTLETYEEALQWLGQGADKNTSDDFIITLYTMKVQEHSSNEEVGKKALSLIAQARQSKILQSFASTGKMDDYQMSLDDACEYLNMKRTDLESIADSLDAVFLSARTDRPNDQTEKAIKTIQEAMSGGSGTTVAIEGPHTLENWPVGLTSHGNTCYLNSILQYYFSIKPLREIATNFDKEKSQDPDLRKAGFRVGQLEPKPIEIAAGIKFAESLGQAFESMITAPTAKVRPDDVLVCRTFLLPEDENLLKVEDEQAQEQERVRRLTDANKSDRPTSLANGGESIVGEVITEEPEEGDMKSESVDINGPPQSLTQTISEQKPPLPVRKPNPRRESAVTKSALSAAEGKAREQHDVTEVHDTIMNRLRAGIEPLGKDADGEQIDKVRAIFAIKHLEKRFSDSNSPKAKEQVREYIQMSIPLAPIDLYSALEDVLDPLGSPGDVEMHSDLVTLPDIIQINMSRNTYAIIDGVYQPYKALSPIYLEDELYLDRFHDRSHPETAERRRRCWRWRKRMAELRREQQLLVESPETVEMNAAMAATESAKYLKEAQGLKEHFAALGIDGINIDDGLVAALSQDGDEKAKRVTAIEHEIKQIEQNLDGAWTDLKSYKYRLHAVFVHRGSTGSGHYWVYIHDFKNDIWRCYNDETVTAERNLAKIMKTSNSVDGTPTYASYVRDEAKDQVIEPLCRRPLNTVDETPEGHDNIMANALGDDTGWGSASQLTSLHPTSDQPSSFVSEDVSKQIKW</sequence>
<keyword evidence="3" id="KW-0645">Protease</keyword>
<dbReference type="GO" id="GO:0004843">
    <property type="term" value="F:cysteine-type deubiquitinase activity"/>
    <property type="evidence" value="ECO:0007669"/>
    <property type="project" value="UniProtKB-EC"/>
</dbReference>
<evidence type="ECO:0000259" key="8">
    <source>
        <dbReference type="PROSITE" id="PS50235"/>
    </source>
</evidence>
<keyword evidence="5" id="KW-0378">Hydrolase</keyword>
<dbReference type="PANTHER" id="PTHR43982">
    <property type="entry name" value="UBIQUITIN CARBOXYL-TERMINAL HYDROLASE"/>
    <property type="match status" value="1"/>
</dbReference>
<evidence type="ECO:0000256" key="5">
    <source>
        <dbReference type="ARBA" id="ARBA00022801"/>
    </source>
</evidence>
<dbReference type="GO" id="GO:0043161">
    <property type="term" value="P:proteasome-mediated ubiquitin-dependent protein catabolic process"/>
    <property type="evidence" value="ECO:0007669"/>
    <property type="project" value="InterPro"/>
</dbReference>
<accession>A0A9P4Q3F4</accession>
<keyword evidence="6" id="KW-0788">Thiol protease</keyword>
<proteinExistence type="predicted"/>
<organism evidence="9 10">
    <name type="scientific">Polychaeton citri CBS 116435</name>
    <dbReference type="NCBI Taxonomy" id="1314669"/>
    <lineage>
        <taxon>Eukaryota</taxon>
        <taxon>Fungi</taxon>
        <taxon>Dikarya</taxon>
        <taxon>Ascomycota</taxon>
        <taxon>Pezizomycotina</taxon>
        <taxon>Dothideomycetes</taxon>
        <taxon>Dothideomycetidae</taxon>
        <taxon>Capnodiales</taxon>
        <taxon>Capnodiaceae</taxon>
        <taxon>Polychaeton</taxon>
    </lineage>
</organism>
<protein>
    <recommendedName>
        <fullName evidence="2">ubiquitinyl hydrolase 1</fullName>
        <ecNumber evidence="2">3.4.19.12</ecNumber>
    </recommendedName>
</protein>
<dbReference type="GO" id="GO:0016579">
    <property type="term" value="P:protein deubiquitination"/>
    <property type="evidence" value="ECO:0007669"/>
    <property type="project" value="InterPro"/>
</dbReference>
<dbReference type="InterPro" id="IPR018200">
    <property type="entry name" value="USP_CS"/>
</dbReference>
<dbReference type="Pfam" id="PF13446">
    <property type="entry name" value="RPT"/>
    <property type="match status" value="2"/>
</dbReference>
<dbReference type="InterPro" id="IPR038765">
    <property type="entry name" value="Papain-like_cys_pep_sf"/>
</dbReference>
<name>A0A9P4Q3F4_9PEZI</name>
<dbReference type="Pfam" id="PF00443">
    <property type="entry name" value="UCH"/>
    <property type="match status" value="1"/>
</dbReference>
<evidence type="ECO:0000256" key="1">
    <source>
        <dbReference type="ARBA" id="ARBA00000707"/>
    </source>
</evidence>
<dbReference type="Gene3D" id="3.90.70.10">
    <property type="entry name" value="Cysteine proteinases"/>
    <property type="match status" value="1"/>
</dbReference>
<feature type="compositionally biased region" description="Polar residues" evidence="7">
    <location>
        <begin position="752"/>
        <end position="762"/>
    </location>
</feature>
<dbReference type="InterPro" id="IPR028889">
    <property type="entry name" value="USP"/>
</dbReference>
<evidence type="ECO:0000313" key="9">
    <source>
        <dbReference type="EMBL" id="KAF2717641.1"/>
    </source>
</evidence>
<dbReference type="PROSITE" id="PS00973">
    <property type="entry name" value="USP_2"/>
    <property type="match status" value="1"/>
</dbReference>
<evidence type="ECO:0000256" key="6">
    <source>
        <dbReference type="ARBA" id="ARBA00022807"/>
    </source>
</evidence>
<dbReference type="InterPro" id="IPR001394">
    <property type="entry name" value="Peptidase_C19_UCH"/>
</dbReference>
<dbReference type="EMBL" id="MU003839">
    <property type="protein sequence ID" value="KAF2717641.1"/>
    <property type="molecule type" value="Genomic_DNA"/>
</dbReference>
<comment type="caution">
    <text evidence="9">The sequence shown here is derived from an EMBL/GenBank/DDBJ whole genome shotgun (WGS) entry which is preliminary data.</text>
</comment>
<dbReference type="InterPro" id="IPR044635">
    <property type="entry name" value="UBP14-like"/>
</dbReference>
<evidence type="ECO:0000256" key="7">
    <source>
        <dbReference type="SAM" id="MobiDB-lite"/>
    </source>
</evidence>
<dbReference type="SUPFAM" id="SSF54001">
    <property type="entry name" value="Cysteine proteinases"/>
    <property type="match status" value="1"/>
</dbReference>
<reference evidence="9" key="1">
    <citation type="journal article" date="2020" name="Stud. Mycol.">
        <title>101 Dothideomycetes genomes: a test case for predicting lifestyles and emergence of pathogens.</title>
        <authorList>
            <person name="Haridas S."/>
            <person name="Albert R."/>
            <person name="Binder M."/>
            <person name="Bloem J."/>
            <person name="Labutti K."/>
            <person name="Salamov A."/>
            <person name="Andreopoulos B."/>
            <person name="Baker S."/>
            <person name="Barry K."/>
            <person name="Bills G."/>
            <person name="Bluhm B."/>
            <person name="Cannon C."/>
            <person name="Castanera R."/>
            <person name="Culley D."/>
            <person name="Daum C."/>
            <person name="Ezra D."/>
            <person name="Gonzalez J."/>
            <person name="Henrissat B."/>
            <person name="Kuo A."/>
            <person name="Liang C."/>
            <person name="Lipzen A."/>
            <person name="Lutzoni F."/>
            <person name="Magnuson J."/>
            <person name="Mondo S."/>
            <person name="Nolan M."/>
            <person name="Ohm R."/>
            <person name="Pangilinan J."/>
            <person name="Park H.-J."/>
            <person name="Ramirez L."/>
            <person name="Alfaro M."/>
            <person name="Sun H."/>
            <person name="Tritt A."/>
            <person name="Yoshinaga Y."/>
            <person name="Zwiers L.-H."/>
            <person name="Turgeon B."/>
            <person name="Goodwin S."/>
            <person name="Spatafora J."/>
            <person name="Crous P."/>
            <person name="Grigoriev I."/>
        </authorList>
    </citation>
    <scope>NUCLEOTIDE SEQUENCE</scope>
    <source>
        <strain evidence="9">CBS 116435</strain>
    </source>
</reference>
<evidence type="ECO:0000256" key="3">
    <source>
        <dbReference type="ARBA" id="ARBA00022670"/>
    </source>
</evidence>
<evidence type="ECO:0000313" key="10">
    <source>
        <dbReference type="Proteomes" id="UP000799441"/>
    </source>
</evidence>
<dbReference type="InterPro" id="IPR025305">
    <property type="entry name" value="UCH_repeat_domain"/>
</dbReference>